<dbReference type="GO" id="GO:0005829">
    <property type="term" value="C:cytosol"/>
    <property type="evidence" value="ECO:0007669"/>
    <property type="project" value="TreeGrafter"/>
</dbReference>
<feature type="region of interest" description="Disordered" evidence="1">
    <location>
        <begin position="421"/>
        <end position="464"/>
    </location>
</feature>
<dbReference type="Proteomes" id="UP000001067">
    <property type="component" value="Unassembled WGS sequence"/>
</dbReference>
<dbReference type="PANTHER" id="PTHR31441:SF2">
    <property type="entry name" value="FOLLICULIN"/>
    <property type="match status" value="1"/>
</dbReference>
<dbReference type="eggNOG" id="KOG3715">
    <property type="taxonomic scope" value="Eukaryota"/>
</dbReference>
<dbReference type="AlphaFoldDB" id="E3RP36"/>
<feature type="region of interest" description="Disordered" evidence="1">
    <location>
        <begin position="163"/>
        <end position="297"/>
    </location>
</feature>
<feature type="compositionally biased region" description="Low complexity" evidence="1">
    <location>
        <begin position="265"/>
        <end position="287"/>
    </location>
</feature>
<name>E3RP36_PYRTT</name>
<dbReference type="KEGG" id="pte:PTT_10367"/>
<dbReference type="GO" id="GO:1904263">
    <property type="term" value="P:positive regulation of TORC1 signaling"/>
    <property type="evidence" value="ECO:0007669"/>
    <property type="project" value="TreeGrafter"/>
</dbReference>
<dbReference type="OrthoDB" id="5599713at2759"/>
<gene>
    <name evidence="3" type="ORF">PTT_10367</name>
</gene>
<evidence type="ECO:0000259" key="2">
    <source>
        <dbReference type="PROSITE" id="PS51834"/>
    </source>
</evidence>
<dbReference type="InterPro" id="IPR037520">
    <property type="entry name" value="Folliculin/SMCR8_longin"/>
</dbReference>
<evidence type="ECO:0000313" key="3">
    <source>
        <dbReference type="EMBL" id="EFQ92527.1"/>
    </source>
</evidence>
<dbReference type="InterPro" id="IPR037521">
    <property type="entry name" value="FLCN/SMCR8_DENN"/>
</dbReference>
<evidence type="ECO:0000256" key="1">
    <source>
        <dbReference type="SAM" id="MobiDB-lite"/>
    </source>
</evidence>
<dbReference type="PROSITE" id="PS51834">
    <property type="entry name" value="DENN_FLCN_SMCR8"/>
    <property type="match status" value="1"/>
</dbReference>
<dbReference type="InterPro" id="IPR021713">
    <property type="entry name" value="Folliculin"/>
</dbReference>
<reference evidence="3 4" key="1">
    <citation type="journal article" date="2010" name="Genome Biol.">
        <title>A first genome assembly of the barley fungal pathogen Pyrenophora teres f. teres.</title>
        <authorList>
            <person name="Ellwood S.R."/>
            <person name="Liu Z."/>
            <person name="Syme R.A."/>
            <person name="Lai Z."/>
            <person name="Hane J.K."/>
            <person name="Keiper F."/>
            <person name="Moffat C.S."/>
            <person name="Oliver R.P."/>
            <person name="Friesen T.L."/>
        </authorList>
    </citation>
    <scope>NUCLEOTIDE SEQUENCE [LARGE SCALE GENOMIC DNA]</scope>
    <source>
        <strain evidence="3 4">0-1</strain>
    </source>
</reference>
<evidence type="ECO:0000313" key="4">
    <source>
        <dbReference type="Proteomes" id="UP000001067"/>
    </source>
</evidence>
<dbReference type="Pfam" id="PF11704">
    <property type="entry name" value="Folliculin"/>
    <property type="match status" value="1"/>
</dbReference>
<feature type="compositionally biased region" description="Polar residues" evidence="1">
    <location>
        <begin position="421"/>
        <end position="447"/>
    </location>
</feature>
<feature type="domain" description="UDENN FLCN/SMCR8-type" evidence="2">
    <location>
        <begin position="294"/>
        <end position="529"/>
    </location>
</feature>
<feature type="region of interest" description="Disordered" evidence="1">
    <location>
        <begin position="1"/>
        <end position="26"/>
    </location>
</feature>
<feature type="compositionally biased region" description="Low complexity" evidence="1">
    <location>
        <begin position="185"/>
        <end position="202"/>
    </location>
</feature>
<proteinExistence type="predicted"/>
<accession>E3RP36</accession>
<protein>
    <recommendedName>
        <fullName evidence="2">UDENN FLCN/SMCR8-type domain-containing protein</fullName>
    </recommendedName>
</protein>
<organism evidence="4">
    <name type="scientific">Pyrenophora teres f. teres (strain 0-1)</name>
    <name type="common">Barley net blotch fungus</name>
    <name type="synonym">Drechslera teres f. teres</name>
    <dbReference type="NCBI Taxonomy" id="861557"/>
    <lineage>
        <taxon>Eukaryota</taxon>
        <taxon>Fungi</taxon>
        <taxon>Dikarya</taxon>
        <taxon>Ascomycota</taxon>
        <taxon>Pezizomycotina</taxon>
        <taxon>Dothideomycetes</taxon>
        <taxon>Pleosporomycetidae</taxon>
        <taxon>Pleosporales</taxon>
        <taxon>Pleosporineae</taxon>
        <taxon>Pleosporaceae</taxon>
        <taxon>Pyrenophora</taxon>
    </lineage>
</organism>
<keyword evidence="4" id="KW-1185">Reference proteome</keyword>
<dbReference type="EMBL" id="GL534277">
    <property type="protein sequence ID" value="EFQ92527.1"/>
    <property type="molecule type" value="Genomic_DNA"/>
</dbReference>
<dbReference type="HOGENOM" id="CLU_030576_0_0_1"/>
<sequence length="529" mass="56932">MRMQPGSQTDDRRTQASFPHASQDGRQLDQQNKACCQTGLQPIAAGLILTATPARIDPGNRPTVVSALPNMLRAPRNCSQCQASGPSWELNPAVPSAPCISLAHFCEVHGPTSIICTQASTSPCGSCNPCDTPPSEEPHSAYSYNGLYDQPASLKLNARLPQLTSPFESPPTSPRSPTHNPYFPSFPSSSSSSFGGRRTSSTLDADSDACENCQMVVPQKYSDKIPNGAPGSPTKDGRGRNGSPVLRSSQNYPVRRPVSRDDFSSTDSSDVSDTEQSTSFQSANSSSYPDSIPASPLLASRGVHTHTLNYISTSQPQSPSTYSLLRRTCIRTLSTEVLPSSKPSGAMMFGDSVAGYTIAYVFRLQDPRSRGAKRTYALIAMAGRDCRRATKAMVKITEAFQGIANRIISLAEKVLERESAASQNVSRPTTAISGGTPPFGTSASSMPPQFLSPQKERTLSTTSTPNFRNITPVSSFLSAKKLDPDGFPRVSRDVMKAKSLIEIVGQENFFVDLHSIFCCLLHSLIKQYG</sequence>
<dbReference type="GO" id="GO:0005096">
    <property type="term" value="F:GTPase activator activity"/>
    <property type="evidence" value="ECO:0007669"/>
    <property type="project" value="InterPro"/>
</dbReference>
<dbReference type="STRING" id="861557.E3RP36"/>
<dbReference type="PANTHER" id="PTHR31441">
    <property type="entry name" value="FOLLICULIN FAMILY MEMBER"/>
    <property type="match status" value="1"/>
</dbReference>